<gene>
    <name evidence="1" type="ORF">Ato02nite_061040</name>
</gene>
<evidence type="ECO:0000313" key="2">
    <source>
        <dbReference type="Proteomes" id="UP000677082"/>
    </source>
</evidence>
<comment type="caution">
    <text evidence="1">The sequence shown here is derived from an EMBL/GenBank/DDBJ whole genome shotgun (WGS) entry which is preliminary data.</text>
</comment>
<accession>A0A919W8K3</accession>
<dbReference type="EMBL" id="BOQN01000079">
    <property type="protein sequence ID" value="GIM94311.1"/>
    <property type="molecule type" value="Genomic_DNA"/>
</dbReference>
<protein>
    <submittedName>
        <fullName evidence="1">Uncharacterized protein</fullName>
    </submittedName>
</protein>
<name>A0A919W8K3_9ACTN</name>
<evidence type="ECO:0000313" key="1">
    <source>
        <dbReference type="EMBL" id="GIM94311.1"/>
    </source>
</evidence>
<reference evidence="1 2" key="1">
    <citation type="submission" date="2021-03" db="EMBL/GenBank/DDBJ databases">
        <title>Whole genome shotgun sequence of Actinoplanes toevensis NBRC 105298.</title>
        <authorList>
            <person name="Komaki H."/>
            <person name="Tamura T."/>
        </authorList>
    </citation>
    <scope>NUCLEOTIDE SEQUENCE [LARGE SCALE GENOMIC DNA]</scope>
    <source>
        <strain evidence="1 2">NBRC 105298</strain>
    </source>
</reference>
<sequence>MVDGSGRKPVGNALVVAVTTLATGDGVALPLEVTTHGEPLGVGTADAVVLALQPPTSSSAALPTSNSQRRRTARLPRLELALSRNQIVGGEEFA</sequence>
<proteinExistence type="predicted"/>
<dbReference type="AlphaFoldDB" id="A0A919W8K3"/>
<keyword evidence="2" id="KW-1185">Reference proteome</keyword>
<organism evidence="1 2">
    <name type="scientific">Paractinoplanes toevensis</name>
    <dbReference type="NCBI Taxonomy" id="571911"/>
    <lineage>
        <taxon>Bacteria</taxon>
        <taxon>Bacillati</taxon>
        <taxon>Actinomycetota</taxon>
        <taxon>Actinomycetes</taxon>
        <taxon>Micromonosporales</taxon>
        <taxon>Micromonosporaceae</taxon>
        <taxon>Paractinoplanes</taxon>
    </lineage>
</organism>
<dbReference type="Proteomes" id="UP000677082">
    <property type="component" value="Unassembled WGS sequence"/>
</dbReference>